<evidence type="ECO:0000313" key="2">
    <source>
        <dbReference type="EMBL" id="VBB69563.1"/>
    </source>
</evidence>
<dbReference type="InterPro" id="IPR029063">
    <property type="entry name" value="SAM-dependent_MTases_sf"/>
</dbReference>
<keyword evidence="2" id="KW-0489">Methyltransferase</keyword>
<dbReference type="EMBL" id="LR026963">
    <property type="protein sequence ID" value="VBB69563.1"/>
    <property type="molecule type" value="Genomic_DNA"/>
</dbReference>
<dbReference type="GO" id="GO:0008168">
    <property type="term" value="F:methyltransferase activity"/>
    <property type="evidence" value="ECO:0007669"/>
    <property type="project" value="UniProtKB-KW"/>
</dbReference>
<proteinExistence type="predicted"/>
<evidence type="ECO:0000256" key="1">
    <source>
        <dbReference type="SAM" id="Phobius"/>
    </source>
</evidence>
<dbReference type="InterPro" id="IPR013780">
    <property type="entry name" value="Glyco_hydro_b"/>
</dbReference>
<name>A0A484H9P4_9ZZZZ</name>
<dbReference type="PANTHER" id="PTHR43042">
    <property type="entry name" value="SAM-DEPENDENT METHYLTRANSFERASE"/>
    <property type="match status" value="1"/>
</dbReference>
<dbReference type="Gene3D" id="3.40.50.150">
    <property type="entry name" value="Vaccinia Virus protein VP39"/>
    <property type="match status" value="1"/>
</dbReference>
<reference evidence="2" key="1">
    <citation type="submission" date="2018-10" db="EMBL/GenBank/DDBJ databases">
        <authorList>
            <person name="Gruber-Vodicka H."/>
            <person name="Jaeckle O."/>
        </authorList>
    </citation>
    <scope>NUCLEOTIDE SEQUENCE</scope>
</reference>
<gene>
    <name evidence="2" type="ORF">RIEGSTA812A_PEG_1036</name>
</gene>
<dbReference type="AlphaFoldDB" id="A0A484H9P4"/>
<dbReference type="CDD" id="cd02440">
    <property type="entry name" value="AdoMet_MTases"/>
    <property type="match status" value="1"/>
</dbReference>
<accession>A0A484H9P4</accession>
<sequence>MIGNTKAPHKIFLTVTEGFPDYALLDSGDGRKLERFGHITVNRPEPQAMWSPHQESGVWKAADGTFDGNNGAGSWQFRCPLPDTWFVSIDEMPITCRFNSFCNIGVFPEQYPHWQYMKNMIHRSKRVKPQLLNLFGYTGVASLLAVIAGAKVTHVDASRKAIAWARLNQSSAGLDRAPIRWILDDARKFTAREVRRQHRYYGVLLDPPKFGRGPGGEVWNLFQDLPALLQNCEHLLEDEEAFLMLTTYAVRASSLSFDCLIREILAARGGHFESGELLLREVGAGRVLSTSLFTRWRSNGLRS</sequence>
<keyword evidence="1" id="KW-0472">Membrane</keyword>
<keyword evidence="2" id="KW-0808">Transferase</keyword>
<protein>
    <submittedName>
        <fullName evidence="2">SAM dependent methyltransferase</fullName>
    </submittedName>
</protein>
<keyword evidence="1" id="KW-0812">Transmembrane</keyword>
<dbReference type="GO" id="GO:0032259">
    <property type="term" value="P:methylation"/>
    <property type="evidence" value="ECO:0007669"/>
    <property type="project" value="UniProtKB-KW"/>
</dbReference>
<organism evidence="2">
    <name type="scientific">invertebrate metagenome</name>
    <dbReference type="NCBI Taxonomy" id="1711999"/>
    <lineage>
        <taxon>unclassified sequences</taxon>
        <taxon>metagenomes</taxon>
        <taxon>organismal metagenomes</taxon>
    </lineage>
</organism>
<dbReference type="PANTHER" id="PTHR43042:SF2">
    <property type="entry name" value="SAM-DEPENDENT METHYLTRANSFERASE"/>
    <property type="match status" value="1"/>
</dbReference>
<keyword evidence="1" id="KW-1133">Transmembrane helix</keyword>
<feature type="transmembrane region" description="Helical" evidence="1">
    <location>
        <begin position="131"/>
        <end position="150"/>
    </location>
</feature>
<dbReference type="SUPFAM" id="SSF53335">
    <property type="entry name" value="S-adenosyl-L-methionine-dependent methyltransferases"/>
    <property type="match status" value="1"/>
</dbReference>
<dbReference type="Gene3D" id="2.60.40.1180">
    <property type="entry name" value="Golgi alpha-mannosidase II"/>
    <property type="match status" value="1"/>
</dbReference>